<feature type="signal peptide" evidence="1">
    <location>
        <begin position="1"/>
        <end position="28"/>
    </location>
</feature>
<dbReference type="EMBL" id="JAUSSW010000017">
    <property type="protein sequence ID" value="MDQ0104500.1"/>
    <property type="molecule type" value="Genomic_DNA"/>
</dbReference>
<name>A0ABT9TS40_PAENI</name>
<evidence type="ECO:0000313" key="3">
    <source>
        <dbReference type="Proteomes" id="UP001244563"/>
    </source>
</evidence>
<dbReference type="Proteomes" id="UP001244563">
    <property type="component" value="Unassembled WGS sequence"/>
</dbReference>
<feature type="chain" id="PRO_5047021452" evidence="1">
    <location>
        <begin position="29"/>
        <end position="81"/>
    </location>
</feature>
<dbReference type="RefSeq" id="WP_306879754.1">
    <property type="nucleotide sequence ID" value="NZ_JAUSSW010000017.1"/>
</dbReference>
<keyword evidence="3" id="KW-1185">Reference proteome</keyword>
<protein>
    <submittedName>
        <fullName evidence="2">Uncharacterized protein</fullName>
    </submittedName>
</protein>
<accession>A0ABT9TS40</accession>
<evidence type="ECO:0000256" key="1">
    <source>
        <dbReference type="SAM" id="SignalP"/>
    </source>
</evidence>
<reference evidence="2 3" key="1">
    <citation type="submission" date="2023-07" db="EMBL/GenBank/DDBJ databases">
        <title>Sorghum-associated microbial communities from plants grown in Nebraska, USA.</title>
        <authorList>
            <person name="Schachtman D."/>
        </authorList>
    </citation>
    <scope>NUCLEOTIDE SEQUENCE [LARGE SCALE GENOMIC DNA]</scope>
    <source>
        <strain evidence="2 3">CC523</strain>
    </source>
</reference>
<gene>
    <name evidence="2" type="ORF">J2T10_004175</name>
</gene>
<keyword evidence="1" id="KW-0732">Signal</keyword>
<organism evidence="2 3">
    <name type="scientific">Paenarthrobacter nicotinovorans</name>
    <name type="common">Arthrobacter nicotinovorans</name>
    <dbReference type="NCBI Taxonomy" id="29320"/>
    <lineage>
        <taxon>Bacteria</taxon>
        <taxon>Bacillati</taxon>
        <taxon>Actinomycetota</taxon>
        <taxon>Actinomycetes</taxon>
        <taxon>Micrococcales</taxon>
        <taxon>Micrococcaceae</taxon>
        <taxon>Paenarthrobacter</taxon>
    </lineage>
</organism>
<evidence type="ECO:0000313" key="2">
    <source>
        <dbReference type="EMBL" id="MDQ0104500.1"/>
    </source>
</evidence>
<proteinExistence type="predicted"/>
<comment type="caution">
    <text evidence="2">The sequence shown here is derived from an EMBL/GenBank/DDBJ whole genome shotgun (WGS) entry which is preliminary data.</text>
</comment>
<sequence>MKRRITAALLGLGIAGSTLVGSAIPAQAAPPRVSYIYASNSSSCYQKLWSKEREIRNAGGTILFITNNCSAWHEASIAWNA</sequence>